<dbReference type="InParanoid" id="E3KNF5"/>
<proteinExistence type="predicted"/>
<gene>
    <name evidence="1" type="ORF">PGTG_11586</name>
</gene>
<dbReference type="RefSeq" id="XP_003330249.2">
    <property type="nucleotide sequence ID" value="XM_003330201.2"/>
</dbReference>
<accession>E3KNF5</accession>
<dbReference type="KEGG" id="pgr:PGTG_11586"/>
<dbReference type="Proteomes" id="UP000008783">
    <property type="component" value="Unassembled WGS sequence"/>
</dbReference>
<dbReference type="AlphaFoldDB" id="E3KNF5"/>
<sequence length="114" mass="12789">MDKKYTADQIIQCPDKYSPGCNQNTVSAFNAGVALNYSNPGAQMYINSVVDDLYSWGVSYVKLARILPGSMVNPPKYWKCNTTANLMAWRKAINELYEQKWQKQGQEQIGLGAS</sequence>
<dbReference type="GeneID" id="10544408"/>
<keyword evidence="2" id="KW-1185">Reference proteome</keyword>
<dbReference type="OrthoDB" id="5795902at2759"/>
<dbReference type="InterPro" id="IPR013785">
    <property type="entry name" value="Aldolase_TIM"/>
</dbReference>
<reference key="1">
    <citation type="submission" date="2007-01" db="EMBL/GenBank/DDBJ databases">
        <title>The Genome Sequence of Puccinia graminis f. sp. tritici Strain CRL 75-36-700-3.</title>
        <authorList>
            <consortium name="The Broad Institute Genome Sequencing Platform"/>
            <person name="Birren B."/>
            <person name="Lander E."/>
            <person name="Galagan J."/>
            <person name="Nusbaum C."/>
            <person name="Devon K."/>
            <person name="Cuomo C."/>
            <person name="Jaffe D."/>
            <person name="Butler J."/>
            <person name="Alvarez P."/>
            <person name="Gnerre S."/>
            <person name="Grabherr M."/>
            <person name="Mauceli E."/>
            <person name="Brockman W."/>
            <person name="Young S."/>
            <person name="LaButti K."/>
            <person name="Sykes S."/>
            <person name="DeCaprio D."/>
            <person name="Crawford M."/>
            <person name="Koehrsen M."/>
            <person name="Engels R."/>
            <person name="Montgomery P."/>
            <person name="Pearson M."/>
            <person name="Howarth C."/>
            <person name="Larson L."/>
            <person name="White J."/>
            <person name="Zeng Q."/>
            <person name="Kodira C."/>
            <person name="Yandava C."/>
            <person name="Alvarado L."/>
            <person name="O'Leary S."/>
            <person name="Szabo L."/>
            <person name="Dean R."/>
            <person name="Schein J."/>
        </authorList>
    </citation>
    <scope>NUCLEOTIDE SEQUENCE</scope>
    <source>
        <strain>CRL 75-36-700-3</strain>
    </source>
</reference>
<protein>
    <submittedName>
        <fullName evidence="1">Uncharacterized protein</fullName>
    </submittedName>
</protein>
<dbReference type="Gene3D" id="3.20.20.70">
    <property type="entry name" value="Aldolase class I"/>
    <property type="match status" value="1"/>
</dbReference>
<dbReference type="HOGENOM" id="CLU_2122272_0_0_1"/>
<evidence type="ECO:0000313" key="1">
    <source>
        <dbReference type="EMBL" id="EFP85830.2"/>
    </source>
</evidence>
<organism evidence="1 2">
    <name type="scientific">Puccinia graminis f. sp. tritici (strain CRL 75-36-700-3 / race SCCL)</name>
    <name type="common">Black stem rust fungus</name>
    <dbReference type="NCBI Taxonomy" id="418459"/>
    <lineage>
        <taxon>Eukaryota</taxon>
        <taxon>Fungi</taxon>
        <taxon>Dikarya</taxon>
        <taxon>Basidiomycota</taxon>
        <taxon>Pucciniomycotina</taxon>
        <taxon>Pucciniomycetes</taxon>
        <taxon>Pucciniales</taxon>
        <taxon>Pucciniaceae</taxon>
        <taxon>Puccinia</taxon>
    </lineage>
</organism>
<dbReference type="EMBL" id="DS178297">
    <property type="protein sequence ID" value="EFP85830.2"/>
    <property type="molecule type" value="Genomic_DNA"/>
</dbReference>
<evidence type="ECO:0000313" key="2">
    <source>
        <dbReference type="Proteomes" id="UP000008783"/>
    </source>
</evidence>
<reference evidence="2" key="2">
    <citation type="journal article" date="2011" name="Proc. Natl. Acad. Sci. U.S.A.">
        <title>Obligate biotrophy features unraveled by the genomic analysis of rust fungi.</title>
        <authorList>
            <person name="Duplessis S."/>
            <person name="Cuomo C.A."/>
            <person name="Lin Y.-C."/>
            <person name="Aerts A."/>
            <person name="Tisserant E."/>
            <person name="Veneault-Fourrey C."/>
            <person name="Joly D.L."/>
            <person name="Hacquard S."/>
            <person name="Amselem J."/>
            <person name="Cantarel B.L."/>
            <person name="Chiu R."/>
            <person name="Coutinho P.M."/>
            <person name="Feau N."/>
            <person name="Field M."/>
            <person name="Frey P."/>
            <person name="Gelhaye E."/>
            <person name="Goldberg J."/>
            <person name="Grabherr M.G."/>
            <person name="Kodira C.D."/>
            <person name="Kohler A."/>
            <person name="Kuees U."/>
            <person name="Lindquist E.A."/>
            <person name="Lucas S.M."/>
            <person name="Mago R."/>
            <person name="Mauceli E."/>
            <person name="Morin E."/>
            <person name="Murat C."/>
            <person name="Pangilinan J.L."/>
            <person name="Park R."/>
            <person name="Pearson M."/>
            <person name="Quesneville H."/>
            <person name="Rouhier N."/>
            <person name="Sakthikumar S."/>
            <person name="Salamov A.A."/>
            <person name="Schmutz J."/>
            <person name="Selles B."/>
            <person name="Shapiro H."/>
            <person name="Tanguay P."/>
            <person name="Tuskan G.A."/>
            <person name="Henrissat B."/>
            <person name="Van de Peer Y."/>
            <person name="Rouze P."/>
            <person name="Ellis J.G."/>
            <person name="Dodds P.N."/>
            <person name="Schein J.E."/>
            <person name="Zhong S."/>
            <person name="Hamelin R.C."/>
            <person name="Grigoriev I.V."/>
            <person name="Szabo L.J."/>
            <person name="Martin F."/>
        </authorList>
    </citation>
    <scope>NUCLEOTIDE SEQUENCE [LARGE SCALE GENOMIC DNA]</scope>
    <source>
        <strain evidence="2">CRL 75-36-700-3 / race SCCL</strain>
    </source>
</reference>
<dbReference type="VEuPathDB" id="FungiDB:PGTG_11586"/>
<name>E3KNF5_PUCGT</name>